<evidence type="ECO:0000256" key="13">
    <source>
        <dbReference type="SAM" id="Phobius"/>
    </source>
</evidence>
<evidence type="ECO:0000256" key="11">
    <source>
        <dbReference type="ARBA" id="ARBA00023163"/>
    </source>
</evidence>
<organism evidence="17 18">
    <name type="scientific">Flavobacterium akiainvivens</name>
    <dbReference type="NCBI Taxonomy" id="1202724"/>
    <lineage>
        <taxon>Bacteria</taxon>
        <taxon>Pseudomonadati</taxon>
        <taxon>Bacteroidota</taxon>
        <taxon>Flavobacteriia</taxon>
        <taxon>Flavobacteriales</taxon>
        <taxon>Flavobacteriaceae</taxon>
        <taxon>Flavobacterium</taxon>
    </lineage>
</organism>
<comment type="caution">
    <text evidence="17">The sequence shown here is derived from an EMBL/GenBank/DDBJ whole genome shotgun (WGS) entry which is preliminary data.</text>
</comment>
<dbReference type="CDD" id="cd17574">
    <property type="entry name" value="REC_OmpR"/>
    <property type="match status" value="1"/>
</dbReference>
<dbReference type="PROSITE" id="PS50109">
    <property type="entry name" value="HIS_KIN"/>
    <property type="match status" value="1"/>
</dbReference>
<dbReference type="InterPro" id="IPR018060">
    <property type="entry name" value="HTH_AraC"/>
</dbReference>
<evidence type="ECO:0000259" key="14">
    <source>
        <dbReference type="PROSITE" id="PS01124"/>
    </source>
</evidence>
<dbReference type="Pfam" id="PF07495">
    <property type="entry name" value="Y_Y_Y"/>
    <property type="match status" value="1"/>
</dbReference>
<dbReference type="InterPro" id="IPR015943">
    <property type="entry name" value="WD40/YVTN_repeat-like_dom_sf"/>
</dbReference>
<dbReference type="Pfam" id="PF00072">
    <property type="entry name" value="Response_reg"/>
    <property type="match status" value="1"/>
</dbReference>
<keyword evidence="13" id="KW-1133">Transmembrane helix</keyword>
<evidence type="ECO:0000256" key="4">
    <source>
        <dbReference type="ARBA" id="ARBA00022679"/>
    </source>
</evidence>
<evidence type="ECO:0000259" key="16">
    <source>
        <dbReference type="PROSITE" id="PS50110"/>
    </source>
</evidence>
<dbReference type="SUPFAM" id="SSF63829">
    <property type="entry name" value="Calcium-dependent phosphotriesterase"/>
    <property type="match status" value="4"/>
</dbReference>
<evidence type="ECO:0000313" key="17">
    <source>
        <dbReference type="EMBL" id="KOS08344.1"/>
    </source>
</evidence>
<dbReference type="InterPro" id="IPR001789">
    <property type="entry name" value="Sig_transdc_resp-reg_receiver"/>
</dbReference>
<dbReference type="InterPro" id="IPR003594">
    <property type="entry name" value="HATPase_dom"/>
</dbReference>
<dbReference type="FunFam" id="3.30.565.10:FF:000037">
    <property type="entry name" value="Hybrid sensor histidine kinase/response regulator"/>
    <property type="match status" value="1"/>
</dbReference>
<dbReference type="SUPFAM" id="SSF55874">
    <property type="entry name" value="ATPase domain of HSP90 chaperone/DNA topoisomerase II/histidine kinase"/>
    <property type="match status" value="1"/>
</dbReference>
<dbReference type="Gene3D" id="1.10.287.130">
    <property type="match status" value="1"/>
</dbReference>
<dbReference type="EC" id="2.7.13.3" evidence="2"/>
<dbReference type="PROSITE" id="PS01124">
    <property type="entry name" value="HTH_ARAC_FAMILY_2"/>
    <property type="match status" value="1"/>
</dbReference>
<evidence type="ECO:0000313" key="18">
    <source>
        <dbReference type="Proteomes" id="UP000037755"/>
    </source>
</evidence>
<dbReference type="EMBL" id="LIYD01000005">
    <property type="protein sequence ID" value="KOS08344.1"/>
    <property type="molecule type" value="Genomic_DNA"/>
</dbReference>
<keyword evidence="4" id="KW-0808">Transferase</keyword>
<feature type="domain" description="HTH araC/xylS-type" evidence="14">
    <location>
        <begin position="1216"/>
        <end position="1315"/>
    </location>
</feature>
<dbReference type="SUPFAM" id="SSF47384">
    <property type="entry name" value="Homodimeric domain of signal transducing histidine kinase"/>
    <property type="match status" value="1"/>
</dbReference>
<keyword evidence="9" id="KW-0805">Transcription regulation</keyword>
<keyword evidence="18" id="KW-1185">Reference proteome</keyword>
<keyword evidence="13" id="KW-0472">Membrane</keyword>
<dbReference type="InterPro" id="IPR018062">
    <property type="entry name" value="HTH_AraC-typ_CS"/>
</dbReference>
<feature type="transmembrane region" description="Helical" evidence="13">
    <location>
        <begin position="764"/>
        <end position="787"/>
    </location>
</feature>
<feature type="domain" description="Histidine kinase" evidence="15">
    <location>
        <begin position="822"/>
        <end position="1036"/>
    </location>
</feature>
<dbReference type="Pfam" id="PF00512">
    <property type="entry name" value="HisKA"/>
    <property type="match status" value="1"/>
</dbReference>
<dbReference type="PATRIC" id="fig|1202724.3.peg.2592"/>
<keyword evidence="8" id="KW-0902">Two-component regulatory system</keyword>
<keyword evidence="10" id="KW-0238">DNA-binding</keyword>
<dbReference type="SMART" id="SM00448">
    <property type="entry name" value="REC"/>
    <property type="match status" value="1"/>
</dbReference>
<evidence type="ECO:0000256" key="10">
    <source>
        <dbReference type="ARBA" id="ARBA00023125"/>
    </source>
</evidence>
<dbReference type="InterPro" id="IPR005467">
    <property type="entry name" value="His_kinase_dom"/>
</dbReference>
<evidence type="ECO:0000259" key="15">
    <source>
        <dbReference type="PROSITE" id="PS50109"/>
    </source>
</evidence>
<keyword evidence="7" id="KW-0067">ATP-binding</keyword>
<keyword evidence="11" id="KW-0804">Transcription</keyword>
<keyword evidence="6 17" id="KW-0418">Kinase</keyword>
<dbReference type="InterPro" id="IPR036890">
    <property type="entry name" value="HATPase_C_sf"/>
</dbReference>
<dbReference type="GO" id="GO:0003700">
    <property type="term" value="F:DNA-binding transcription factor activity"/>
    <property type="evidence" value="ECO:0007669"/>
    <property type="project" value="InterPro"/>
</dbReference>
<dbReference type="InterPro" id="IPR011006">
    <property type="entry name" value="CheY-like_superfamily"/>
</dbReference>
<gene>
    <name evidence="17" type="ORF">AM493_12520</name>
</gene>
<dbReference type="PANTHER" id="PTHR43547:SF2">
    <property type="entry name" value="HYBRID SIGNAL TRANSDUCTION HISTIDINE KINASE C"/>
    <property type="match status" value="1"/>
</dbReference>
<dbReference type="Gene3D" id="1.10.10.60">
    <property type="entry name" value="Homeodomain-like"/>
    <property type="match status" value="1"/>
</dbReference>
<dbReference type="Gene3D" id="2.60.40.10">
    <property type="entry name" value="Immunoglobulins"/>
    <property type="match status" value="1"/>
</dbReference>
<dbReference type="GO" id="GO:0043565">
    <property type="term" value="F:sequence-specific DNA binding"/>
    <property type="evidence" value="ECO:0007669"/>
    <property type="project" value="InterPro"/>
</dbReference>
<proteinExistence type="predicted"/>
<dbReference type="InterPro" id="IPR004358">
    <property type="entry name" value="Sig_transdc_His_kin-like_C"/>
</dbReference>
<dbReference type="InterPro" id="IPR011110">
    <property type="entry name" value="Reg_prop"/>
</dbReference>
<dbReference type="STRING" id="1202724.AM493_12520"/>
<evidence type="ECO:0000256" key="9">
    <source>
        <dbReference type="ARBA" id="ARBA00023015"/>
    </source>
</evidence>
<dbReference type="Pfam" id="PF12833">
    <property type="entry name" value="HTH_18"/>
    <property type="match status" value="1"/>
</dbReference>
<evidence type="ECO:0000256" key="7">
    <source>
        <dbReference type="ARBA" id="ARBA00022840"/>
    </source>
</evidence>
<dbReference type="PANTHER" id="PTHR43547">
    <property type="entry name" value="TWO-COMPONENT HISTIDINE KINASE"/>
    <property type="match status" value="1"/>
</dbReference>
<evidence type="ECO:0000256" key="1">
    <source>
        <dbReference type="ARBA" id="ARBA00000085"/>
    </source>
</evidence>
<dbReference type="FunFam" id="1.10.287.130:FF:000045">
    <property type="entry name" value="Two-component system sensor histidine kinase/response regulator"/>
    <property type="match status" value="1"/>
</dbReference>
<dbReference type="SUPFAM" id="SSF46689">
    <property type="entry name" value="Homeodomain-like"/>
    <property type="match status" value="1"/>
</dbReference>
<dbReference type="PROSITE" id="PS50110">
    <property type="entry name" value="RESPONSE_REGULATORY"/>
    <property type="match status" value="1"/>
</dbReference>
<keyword evidence="13" id="KW-0812">Transmembrane</keyword>
<dbReference type="Proteomes" id="UP000037755">
    <property type="component" value="Unassembled WGS sequence"/>
</dbReference>
<accession>A0A0M8MGE9</accession>
<evidence type="ECO:0000256" key="8">
    <source>
        <dbReference type="ARBA" id="ARBA00023012"/>
    </source>
</evidence>
<evidence type="ECO:0000256" key="5">
    <source>
        <dbReference type="ARBA" id="ARBA00022741"/>
    </source>
</evidence>
<dbReference type="GO" id="GO:0005524">
    <property type="term" value="F:ATP binding"/>
    <property type="evidence" value="ECO:0007669"/>
    <property type="project" value="UniProtKB-KW"/>
</dbReference>
<dbReference type="InterPro" id="IPR003661">
    <property type="entry name" value="HisK_dim/P_dom"/>
</dbReference>
<dbReference type="SUPFAM" id="SSF52172">
    <property type="entry name" value="CheY-like"/>
    <property type="match status" value="1"/>
</dbReference>
<dbReference type="InterPro" id="IPR009057">
    <property type="entry name" value="Homeodomain-like_sf"/>
</dbReference>
<dbReference type="SMART" id="SM00342">
    <property type="entry name" value="HTH_ARAC"/>
    <property type="match status" value="1"/>
</dbReference>
<dbReference type="Gene3D" id="3.30.565.10">
    <property type="entry name" value="Histidine kinase-like ATPase, C-terminal domain"/>
    <property type="match status" value="1"/>
</dbReference>
<dbReference type="SMART" id="SM00388">
    <property type="entry name" value="HisKA"/>
    <property type="match status" value="1"/>
</dbReference>
<dbReference type="PRINTS" id="PR00344">
    <property type="entry name" value="BCTRLSENSOR"/>
</dbReference>
<dbReference type="InterPro" id="IPR013783">
    <property type="entry name" value="Ig-like_fold"/>
</dbReference>
<keyword evidence="5" id="KW-0547">Nucleotide-binding</keyword>
<reference evidence="17 18" key="1">
    <citation type="submission" date="2015-08" db="EMBL/GenBank/DDBJ databases">
        <title>Whole genome sequence of Flavobacterium akiainvivens IK-1T, from decaying Wikstroemia oahuensis, an endemic Hawaiian shrub.</title>
        <authorList>
            <person name="Wan X."/>
            <person name="Hou S."/>
            <person name="Saito J."/>
            <person name="Donachie S."/>
        </authorList>
    </citation>
    <scope>NUCLEOTIDE SEQUENCE [LARGE SCALE GENOMIC DNA]</scope>
    <source>
        <strain evidence="17 18">IK-1</strain>
    </source>
</reference>
<sequence length="1320" mass="148578">MCGASFSGYGQGYTFHHLRTDNGLSNSYVKSILKDRQGFLWIGTEAGLNRYDGYEFKVYNTNPANKHQIAYDDVYGLQEDGSGNIWIQGRETYMVYNRDKDNFINNPAQLLKKLGITPKDTTYKVHVDILKDLWVLDGNSLYVYNFRKKSHKKFNVGNATVTEMADDGENLYLCQNPWLIKKVNKHTGNQTIINLPQFIKSEIPNRDTRVFVDSRKGLFLFTGSSDAAWYYKNEAAGWKKVTLNAALNAESNIVLDVIDDENGNLWIGTDHKGLFIYNTNDGTITNITHSRNVNTSIAANNVPCLYKDNTGTIWMGHNKRGISYYNDSFHNMMNVDAGDAKDISIIMEDSKGNTWLGTDGNGLYMKNILNGGIIKMPIPNIAIVALEEDRLGRVWIGTYLNGLYCYENGAFKHYTKSNSSLVSNDIWSLKEDRYGTLWIGTLGSGLQYSTGKNGFNPITLSGTGLEFTVEMYYDGGDKLYAGTTTGLYIVDIATRKQTRHTANKKGSQKFRQVTVSNICKDDSGNLWLGHPKGMTLWDVKNDTLYYIDKGSGLSDSAIRGIVEDNHKQIWVTTSNGMSVLSAERNNKGIIQVSSRNFTTKDGLPDNYFNNHAICKLQNGDILVGGTEGYTVINPNKVAQKNNPLAKVLFTGLSLGNTRVQVDSLYNGHKLLDKPLWEASSVTLKHNDKLLSIYFTTGDLVNADKVRYAYKLEGFNNQWVTVNDNSVMFSSLAPGSYTLLVKASNSDGVWNNQPSVLHITVKPPFYLSILAICLYILIALAIPVVFFVRTRNHHLKKLERQTLQLQLDKEKSLNDMKLKFFTNISHDLRTPLTLITIPLQNILSGDISEGLRHKLNIINKNADQLMALINSLLDFRKLDLGAEELHPSPADFVKFVKDKCASFNGYAADRNINYFYNSTVDILPMQFDPVKMEKVLYNLLSNAFKYTPNEGSITVSVTKEESTVCVRVSDTGTGIKDEDKKNIFQLFYQASQKKENTGSGIGLHIVNEYVLMHGGTVDITDNAPQGSIFSVRLPIIETPAEVIYNIPDEEDEAEDIEDFADTEETATLPVLLMVDDNIDFCELIADSLSSYYTVLTAHNGFEALEKLQENDINLVISDVMMPEMDGIELCRRIKTNIEWSHIPVLLLTARTAEEYKIEGLEIGADDYLTKPFNFNLLRLRIQKFLEWTQRSHSAFSQKVEVSPAEITITSLDEHLIDKAIKAVEDQMSNPDFSVEELGAAVGLSRSHLYKKLMFITGKSPSEFIRTIKLKRSKELLEKSQLQIAEIAYRVGYNSPKRFTLNFKNEFGISPSDYLRSLKTKK</sequence>
<feature type="domain" description="Response regulatory" evidence="16">
    <location>
        <begin position="1069"/>
        <end position="1184"/>
    </location>
</feature>
<keyword evidence="3 12" id="KW-0597">Phosphoprotein</keyword>
<dbReference type="SMART" id="SM00387">
    <property type="entry name" value="HATPase_c"/>
    <property type="match status" value="1"/>
</dbReference>
<dbReference type="InterPro" id="IPR036097">
    <property type="entry name" value="HisK_dim/P_sf"/>
</dbReference>
<evidence type="ECO:0000256" key="6">
    <source>
        <dbReference type="ARBA" id="ARBA00022777"/>
    </source>
</evidence>
<feature type="modified residue" description="4-aspartylphosphate" evidence="12">
    <location>
        <position position="1117"/>
    </location>
</feature>
<dbReference type="GO" id="GO:0000155">
    <property type="term" value="F:phosphorelay sensor kinase activity"/>
    <property type="evidence" value="ECO:0007669"/>
    <property type="project" value="InterPro"/>
</dbReference>
<evidence type="ECO:0000256" key="2">
    <source>
        <dbReference type="ARBA" id="ARBA00012438"/>
    </source>
</evidence>
<dbReference type="Pfam" id="PF02518">
    <property type="entry name" value="HATPase_c"/>
    <property type="match status" value="1"/>
</dbReference>
<protein>
    <recommendedName>
        <fullName evidence="2">histidine kinase</fullName>
        <ecNumber evidence="2">2.7.13.3</ecNumber>
    </recommendedName>
</protein>
<evidence type="ECO:0000256" key="12">
    <source>
        <dbReference type="PROSITE-ProRule" id="PRU00169"/>
    </source>
</evidence>
<name>A0A0M8MGE9_9FLAO</name>
<evidence type="ECO:0000256" key="3">
    <source>
        <dbReference type="ARBA" id="ARBA00022553"/>
    </source>
</evidence>
<dbReference type="Pfam" id="PF07494">
    <property type="entry name" value="Reg_prop"/>
    <property type="match status" value="3"/>
</dbReference>
<dbReference type="Gene3D" id="3.40.50.2300">
    <property type="match status" value="1"/>
</dbReference>
<dbReference type="PROSITE" id="PS00041">
    <property type="entry name" value="HTH_ARAC_FAMILY_1"/>
    <property type="match status" value="1"/>
</dbReference>
<comment type="catalytic activity">
    <reaction evidence="1">
        <text>ATP + protein L-histidine = ADP + protein N-phospho-L-histidine.</text>
        <dbReference type="EC" id="2.7.13.3"/>
    </reaction>
</comment>
<dbReference type="InterPro" id="IPR011123">
    <property type="entry name" value="Y_Y_Y"/>
</dbReference>
<dbReference type="CDD" id="cd00082">
    <property type="entry name" value="HisKA"/>
    <property type="match status" value="1"/>
</dbReference>
<dbReference type="Gene3D" id="2.130.10.10">
    <property type="entry name" value="YVTN repeat-like/Quinoprotein amine dehydrogenase"/>
    <property type="match status" value="2"/>
</dbReference>